<name>A0ABN3K5W1_9ACTN</name>
<dbReference type="InterPro" id="IPR011701">
    <property type="entry name" value="MFS"/>
</dbReference>
<feature type="transmembrane region" description="Helical" evidence="5">
    <location>
        <begin position="317"/>
        <end position="334"/>
    </location>
</feature>
<proteinExistence type="predicted"/>
<feature type="transmembrane region" description="Helical" evidence="5">
    <location>
        <begin position="119"/>
        <end position="140"/>
    </location>
</feature>
<feature type="transmembrane region" description="Helical" evidence="5">
    <location>
        <begin position="442"/>
        <end position="466"/>
    </location>
</feature>
<evidence type="ECO:0000256" key="1">
    <source>
        <dbReference type="ARBA" id="ARBA00004651"/>
    </source>
</evidence>
<dbReference type="Proteomes" id="UP001501231">
    <property type="component" value="Unassembled WGS sequence"/>
</dbReference>
<feature type="transmembrane region" description="Helical" evidence="5">
    <location>
        <begin position="22"/>
        <end position="46"/>
    </location>
</feature>
<evidence type="ECO:0000259" key="6">
    <source>
        <dbReference type="PROSITE" id="PS50850"/>
    </source>
</evidence>
<feature type="transmembrane region" description="Helical" evidence="5">
    <location>
        <begin position="368"/>
        <end position="388"/>
    </location>
</feature>
<accession>A0ABN3K5W1</accession>
<evidence type="ECO:0000256" key="3">
    <source>
        <dbReference type="ARBA" id="ARBA00022989"/>
    </source>
</evidence>
<organism evidence="7 8">
    <name type="scientific">Actinomadura vinacea</name>
    <dbReference type="NCBI Taxonomy" id="115336"/>
    <lineage>
        <taxon>Bacteria</taxon>
        <taxon>Bacillati</taxon>
        <taxon>Actinomycetota</taxon>
        <taxon>Actinomycetes</taxon>
        <taxon>Streptosporangiales</taxon>
        <taxon>Thermomonosporaceae</taxon>
        <taxon>Actinomadura</taxon>
    </lineage>
</organism>
<keyword evidence="3 5" id="KW-1133">Transmembrane helix</keyword>
<feature type="domain" description="Major facilitator superfamily (MFS) profile" evidence="6">
    <location>
        <begin position="19"/>
        <end position="470"/>
    </location>
</feature>
<evidence type="ECO:0000313" key="7">
    <source>
        <dbReference type="EMBL" id="GAA2449364.1"/>
    </source>
</evidence>
<dbReference type="CDD" id="cd17321">
    <property type="entry name" value="MFS_MMR_MDR_like"/>
    <property type="match status" value="1"/>
</dbReference>
<feature type="transmembrane region" description="Helical" evidence="5">
    <location>
        <begin position="209"/>
        <end position="228"/>
    </location>
</feature>
<protein>
    <submittedName>
        <fullName evidence="7">MFS transporter</fullName>
    </submittedName>
</protein>
<keyword evidence="8" id="KW-1185">Reference proteome</keyword>
<comment type="subcellular location">
    <subcellularLocation>
        <location evidence="1">Cell membrane</location>
        <topology evidence="1">Multi-pass membrane protein</topology>
    </subcellularLocation>
</comment>
<feature type="transmembrane region" description="Helical" evidence="5">
    <location>
        <begin position="92"/>
        <end position="113"/>
    </location>
</feature>
<dbReference type="InterPro" id="IPR020846">
    <property type="entry name" value="MFS_dom"/>
</dbReference>
<evidence type="ECO:0000256" key="4">
    <source>
        <dbReference type="ARBA" id="ARBA00023136"/>
    </source>
</evidence>
<feature type="transmembrane region" description="Helical" evidence="5">
    <location>
        <begin position="277"/>
        <end position="297"/>
    </location>
</feature>
<dbReference type="PRINTS" id="PR01036">
    <property type="entry name" value="TCRTETB"/>
</dbReference>
<dbReference type="RefSeq" id="WP_344596194.1">
    <property type="nucleotide sequence ID" value="NZ_BAAARW010000037.1"/>
</dbReference>
<feature type="transmembrane region" description="Helical" evidence="5">
    <location>
        <begin position="178"/>
        <end position="197"/>
    </location>
</feature>
<comment type="caution">
    <text evidence="7">The sequence shown here is derived from an EMBL/GenBank/DDBJ whole genome shotgun (WGS) entry which is preliminary data.</text>
</comment>
<sequence>MSDILSTTSPPVAGGHGTARRLLVLGVVLTSMLTIPLTITGASVALPGIRDDLDAGLSAAQWVVNGYNACYAGFLLFTGSLADVLGRRRIFAGGLALFCGSGAVGALAQHIAVLDLARAAAGIGAAAVTTGGSALLAAAFQDPRARARAFGLVGTVLGVGLAFGPTIGGALVDALGWRAVPAVPAAFAGAALLLVRALPPVPGIPGRTVDRAGAALFTGALLVLIFALDEGPALGFGHPLIIAAFAAALALAALLVRVERRRPDPMFALGLLADRRFLALALAAGALMGVLVPLVVYLPSYLINVAGLDAGRAGGRLLMLTVPTVLLPAAGAALARRLPALVMVAGPVALAGAAVLLLAAIGPDAGPLRLLLPFALLGTAVGMSNGVLDGMAIGGVPPEQAGTASGMFNTARLVTETVLLAVVGALLAALSGGHLEGAGFTGALQTVCLVLGAFAALATVGAVLLYRSATR</sequence>
<feature type="transmembrane region" description="Helical" evidence="5">
    <location>
        <begin position="409"/>
        <end position="430"/>
    </location>
</feature>
<evidence type="ECO:0000256" key="5">
    <source>
        <dbReference type="SAM" id="Phobius"/>
    </source>
</evidence>
<dbReference type="PANTHER" id="PTHR42718">
    <property type="entry name" value="MAJOR FACILITATOR SUPERFAMILY MULTIDRUG TRANSPORTER MFSC"/>
    <property type="match status" value="1"/>
</dbReference>
<feature type="transmembrane region" description="Helical" evidence="5">
    <location>
        <begin position="152"/>
        <end position="172"/>
    </location>
</feature>
<dbReference type="PANTHER" id="PTHR42718:SF49">
    <property type="entry name" value="EXPORT PROTEIN"/>
    <property type="match status" value="1"/>
</dbReference>
<dbReference type="Gene3D" id="1.20.1250.20">
    <property type="entry name" value="MFS general substrate transporter like domains"/>
    <property type="match status" value="1"/>
</dbReference>
<keyword evidence="4 5" id="KW-0472">Membrane</keyword>
<evidence type="ECO:0000256" key="2">
    <source>
        <dbReference type="ARBA" id="ARBA00022692"/>
    </source>
</evidence>
<dbReference type="PROSITE" id="PS50850">
    <property type="entry name" value="MFS"/>
    <property type="match status" value="1"/>
</dbReference>
<dbReference type="EMBL" id="BAAARW010000037">
    <property type="protein sequence ID" value="GAA2449364.1"/>
    <property type="molecule type" value="Genomic_DNA"/>
</dbReference>
<dbReference type="SUPFAM" id="SSF103473">
    <property type="entry name" value="MFS general substrate transporter"/>
    <property type="match status" value="1"/>
</dbReference>
<feature type="transmembrane region" description="Helical" evidence="5">
    <location>
        <begin position="66"/>
        <end position="85"/>
    </location>
</feature>
<keyword evidence="2 5" id="KW-0812">Transmembrane</keyword>
<feature type="transmembrane region" description="Helical" evidence="5">
    <location>
        <begin position="341"/>
        <end position="362"/>
    </location>
</feature>
<dbReference type="InterPro" id="IPR036259">
    <property type="entry name" value="MFS_trans_sf"/>
</dbReference>
<dbReference type="Pfam" id="PF07690">
    <property type="entry name" value="MFS_1"/>
    <property type="match status" value="1"/>
</dbReference>
<feature type="transmembrane region" description="Helical" evidence="5">
    <location>
        <begin position="234"/>
        <end position="256"/>
    </location>
</feature>
<evidence type="ECO:0000313" key="8">
    <source>
        <dbReference type="Proteomes" id="UP001501231"/>
    </source>
</evidence>
<gene>
    <name evidence="7" type="ORF">GCM10010191_78690</name>
</gene>
<dbReference type="Gene3D" id="1.20.1720.10">
    <property type="entry name" value="Multidrug resistance protein D"/>
    <property type="match status" value="1"/>
</dbReference>
<reference evidence="7 8" key="1">
    <citation type="journal article" date="2019" name="Int. J. Syst. Evol. Microbiol.">
        <title>The Global Catalogue of Microorganisms (GCM) 10K type strain sequencing project: providing services to taxonomists for standard genome sequencing and annotation.</title>
        <authorList>
            <consortium name="The Broad Institute Genomics Platform"/>
            <consortium name="The Broad Institute Genome Sequencing Center for Infectious Disease"/>
            <person name="Wu L."/>
            <person name="Ma J."/>
        </authorList>
    </citation>
    <scope>NUCLEOTIDE SEQUENCE [LARGE SCALE GENOMIC DNA]</scope>
    <source>
        <strain evidence="7 8">JCM 3325</strain>
    </source>
</reference>